<reference evidence="2" key="1">
    <citation type="submission" date="2015-02" db="EMBL/GenBank/DDBJ databases">
        <title>Characterization of two novel Thaumarchaeota isolated from the Northern Adriatic Sea.</title>
        <authorList>
            <person name="Bayer B."/>
            <person name="Vojvoda J."/>
            <person name="Offre P."/>
            <person name="Srivastava A."/>
            <person name="Elisabeth N."/>
            <person name="Garcia J.A.L."/>
            <person name="Schleper C."/>
            <person name="Herndl G.J."/>
        </authorList>
    </citation>
    <scope>NUCLEOTIDE SEQUENCE [LARGE SCALE GENOMIC DNA]</scope>
    <source>
        <strain evidence="2">D3C</strain>
    </source>
</reference>
<dbReference type="HOGENOM" id="CLU_1242981_0_0_2"/>
<accession>A0A0C5BXD1</accession>
<dbReference type="AlphaFoldDB" id="A0A0C5BXD1"/>
<dbReference type="Proteomes" id="UP000032027">
    <property type="component" value="Chromosome"/>
</dbReference>
<sequence length="222" mass="25094">MKLIWIIFPLILLLTIPTEKSFAEDSSNHEKCINTNNTKNIICDETFRIQSVNLFSVVDSSVGIFEDPITKLTIVDLGTFYGLGGNGTIPDEIKVYRDNVLWKTTTKETGIAPSTSHSEWQLPQTFFFNELPGKYKIVLLTNNIETLVFEFLVMQITSESQKNNDLFNLPPLKQVKDYAIDPGLVKCNFGLDLIFKKINGLPACVFPKTVEKLIERGWATVI</sequence>
<dbReference type="GeneID" id="41599537"/>
<evidence type="ECO:0000313" key="1">
    <source>
        <dbReference type="EMBL" id="AJM91590.1"/>
    </source>
</evidence>
<dbReference type="EMBL" id="CP010868">
    <property type="protein sequence ID" value="AJM91590.1"/>
    <property type="molecule type" value="Genomic_DNA"/>
</dbReference>
<dbReference type="KEGG" id="nid:NPIRD3C_0374"/>
<proteinExistence type="predicted"/>
<dbReference type="RefSeq" id="WP_148702575.1">
    <property type="nucleotide sequence ID" value="NZ_CP010868.1"/>
</dbReference>
<name>A0A0C5BXD1_9ARCH</name>
<protein>
    <submittedName>
        <fullName evidence="1">Uncharacterized protein</fullName>
    </submittedName>
</protein>
<gene>
    <name evidence="1" type="ORF">NPIRD3C_0374</name>
</gene>
<organism evidence="1 2">
    <name type="scientific">Nitrosopumilus piranensis</name>
    <dbReference type="NCBI Taxonomy" id="1582439"/>
    <lineage>
        <taxon>Archaea</taxon>
        <taxon>Nitrososphaerota</taxon>
        <taxon>Nitrososphaeria</taxon>
        <taxon>Nitrosopumilales</taxon>
        <taxon>Nitrosopumilaceae</taxon>
        <taxon>Nitrosopumilus</taxon>
    </lineage>
</organism>
<evidence type="ECO:0000313" key="2">
    <source>
        <dbReference type="Proteomes" id="UP000032027"/>
    </source>
</evidence>
<dbReference type="OrthoDB" id="12289at2157"/>
<keyword evidence="2" id="KW-1185">Reference proteome</keyword>
<reference evidence="1 2" key="2">
    <citation type="journal article" date="2016" name="ISME J.">
        <title>Physiological and genomic characterization of two novel marine thaumarchaeal strains indicates niche differentiation.</title>
        <authorList>
            <person name="Bayer B."/>
            <person name="Vojvoda J."/>
            <person name="Offre P."/>
            <person name="Alves R.J."/>
            <person name="Elisabeth N.H."/>
            <person name="Garcia J.A."/>
            <person name="Volland J.M."/>
            <person name="Srivastava A."/>
            <person name="Schleper C."/>
            <person name="Herndl G.J."/>
        </authorList>
    </citation>
    <scope>NUCLEOTIDE SEQUENCE [LARGE SCALE GENOMIC DNA]</scope>
    <source>
        <strain evidence="1 2">D3C</strain>
    </source>
</reference>
<dbReference type="STRING" id="1582439.NPIRD3C_0374"/>
<reference evidence="1 2" key="3">
    <citation type="journal article" date="2019" name="Int. J. Syst. Evol. Microbiol.">
        <title>Nitrosopumilus adriaticus sp. nov. and Nitrosopumilus piranensis sp. nov., two ammonia-oxidizing archaea from the Adriatic Sea and members of the class Nitrososphaeria.</title>
        <authorList>
            <person name="Bayer B."/>
            <person name="Vojvoda J."/>
            <person name="Reinthaler T."/>
            <person name="Reyes C."/>
            <person name="Pinto M."/>
            <person name="Herndl G.J."/>
        </authorList>
    </citation>
    <scope>NUCLEOTIDE SEQUENCE [LARGE SCALE GENOMIC DNA]</scope>
    <source>
        <strain evidence="1 2">D3C</strain>
    </source>
</reference>
<dbReference type="PATRIC" id="fig|1582439.9.peg.377"/>